<name>A0ABW3VFK0_9PSEU</name>
<dbReference type="SUPFAM" id="SSF109854">
    <property type="entry name" value="DinB/YfiT-like putative metalloenzymes"/>
    <property type="match status" value="1"/>
</dbReference>
<dbReference type="Gene3D" id="1.20.120.450">
    <property type="entry name" value="dinb family like domain"/>
    <property type="match status" value="1"/>
</dbReference>
<dbReference type="NCBIfam" id="TIGR03083">
    <property type="entry name" value="maleylpyruvate isomerase family mycothiol-dependent enzyme"/>
    <property type="match status" value="1"/>
</dbReference>
<gene>
    <name evidence="2" type="ORF">ACFQ34_10980</name>
</gene>
<feature type="domain" description="Mycothiol-dependent maleylpyruvate isomerase metal-binding" evidence="1">
    <location>
        <begin position="39"/>
        <end position="154"/>
    </location>
</feature>
<dbReference type="InterPro" id="IPR034660">
    <property type="entry name" value="DinB/YfiT-like"/>
</dbReference>
<protein>
    <submittedName>
        <fullName evidence="2">TIGR03086 family metal-binding protein</fullName>
    </submittedName>
</protein>
<reference evidence="3" key="1">
    <citation type="journal article" date="2019" name="Int. J. Syst. Evol. Microbiol.">
        <title>The Global Catalogue of Microorganisms (GCM) 10K type strain sequencing project: providing services to taxonomists for standard genome sequencing and annotation.</title>
        <authorList>
            <consortium name="The Broad Institute Genomics Platform"/>
            <consortium name="The Broad Institute Genome Sequencing Center for Infectious Disease"/>
            <person name="Wu L."/>
            <person name="Ma J."/>
        </authorList>
    </citation>
    <scope>NUCLEOTIDE SEQUENCE [LARGE SCALE GENOMIC DNA]</scope>
    <source>
        <strain evidence="3">CCUG 49018</strain>
    </source>
</reference>
<evidence type="ECO:0000313" key="2">
    <source>
        <dbReference type="EMBL" id="MFD1233807.1"/>
    </source>
</evidence>
<keyword evidence="3" id="KW-1185">Reference proteome</keyword>
<dbReference type="NCBIfam" id="TIGR03086">
    <property type="entry name" value="TIGR03086 family metal-binding protein"/>
    <property type="match status" value="1"/>
</dbReference>
<evidence type="ECO:0000259" key="1">
    <source>
        <dbReference type="Pfam" id="PF11716"/>
    </source>
</evidence>
<comment type="caution">
    <text evidence="2">The sequence shown here is derived from an EMBL/GenBank/DDBJ whole genome shotgun (WGS) entry which is preliminary data.</text>
</comment>
<dbReference type="InterPro" id="IPR017517">
    <property type="entry name" value="Maleyloyr_isom"/>
</dbReference>
<accession>A0ABW3VFK0</accession>
<dbReference type="InterPro" id="IPR024344">
    <property type="entry name" value="MDMPI_metal-binding"/>
</dbReference>
<dbReference type="Proteomes" id="UP001597182">
    <property type="component" value="Unassembled WGS sequence"/>
</dbReference>
<dbReference type="InterPro" id="IPR017520">
    <property type="entry name" value="CHP03086"/>
</dbReference>
<evidence type="ECO:0000313" key="3">
    <source>
        <dbReference type="Proteomes" id="UP001597182"/>
    </source>
</evidence>
<organism evidence="2 3">
    <name type="scientific">Pseudonocardia benzenivorans</name>
    <dbReference type="NCBI Taxonomy" id="228005"/>
    <lineage>
        <taxon>Bacteria</taxon>
        <taxon>Bacillati</taxon>
        <taxon>Actinomycetota</taxon>
        <taxon>Actinomycetes</taxon>
        <taxon>Pseudonocardiales</taxon>
        <taxon>Pseudonocardiaceae</taxon>
        <taxon>Pseudonocardia</taxon>
    </lineage>
</organism>
<dbReference type="RefSeq" id="WP_199796478.1">
    <property type="nucleotide sequence ID" value="NZ_BAABKS010000085.1"/>
</dbReference>
<dbReference type="Pfam" id="PF11716">
    <property type="entry name" value="MDMPI_N"/>
    <property type="match status" value="1"/>
</dbReference>
<sequence>MSEEKPPDAGLDESALDVAGLDDAALDDAALDDIVRRFRRRSERFAATVAGVAETAWGNQSPCAEWTARDVVGHVVDMHQAMLTPVGRALSPAPTVDEDPLAAVHAARADVEAVLVDPTVARTVVGTPMGQTTVARYVDEVVSADLVLHGWDLARATFQDDTIDPAEVERMWPTAVAMPAEMRTPDAFGPGIVVFGPRVAVPDDAPLQDRLLGELGRDPDFTPR</sequence>
<dbReference type="EMBL" id="JBHTMB010000085">
    <property type="protein sequence ID" value="MFD1233807.1"/>
    <property type="molecule type" value="Genomic_DNA"/>
</dbReference>
<proteinExistence type="predicted"/>